<dbReference type="InterPro" id="IPR006145">
    <property type="entry name" value="PsdUridine_synth_RsuA/RluA"/>
</dbReference>
<accession>A0A414DIM9</accession>
<dbReference type="Gene3D" id="3.30.70.1560">
    <property type="entry name" value="Alpha-L RNA-binding motif"/>
    <property type="match status" value="1"/>
</dbReference>
<evidence type="ECO:0000256" key="4">
    <source>
        <dbReference type="PROSITE-ProRule" id="PRU00182"/>
    </source>
</evidence>
<dbReference type="InterPro" id="IPR020094">
    <property type="entry name" value="TruA/RsuA/RluB/E/F_N"/>
</dbReference>
<evidence type="ECO:0000256" key="5">
    <source>
        <dbReference type="RuleBase" id="RU003887"/>
    </source>
</evidence>
<dbReference type="PROSITE" id="PS01149">
    <property type="entry name" value="PSI_RSU"/>
    <property type="match status" value="1"/>
</dbReference>
<dbReference type="InterPro" id="IPR050343">
    <property type="entry name" value="RsuA_PseudoU_synthase"/>
</dbReference>
<dbReference type="Proteomes" id="UP000284794">
    <property type="component" value="Unassembled WGS sequence"/>
</dbReference>
<evidence type="ECO:0000256" key="1">
    <source>
        <dbReference type="ARBA" id="ARBA00008348"/>
    </source>
</evidence>
<proteinExistence type="inferred from homology"/>
<dbReference type="AlphaFoldDB" id="A0A414DIM9"/>
<comment type="similarity">
    <text evidence="1 5">Belongs to the pseudouridine synthase RsuA family.</text>
</comment>
<keyword evidence="3 5" id="KW-0413">Isomerase</keyword>
<name>A0A414DIM9_9FIRM</name>
<feature type="domain" description="RNA-binding S4" evidence="6">
    <location>
        <begin position="3"/>
        <end position="63"/>
    </location>
</feature>
<dbReference type="InterPro" id="IPR020103">
    <property type="entry name" value="PsdUridine_synth_cat_dom_sf"/>
</dbReference>
<dbReference type="GO" id="GO:0003723">
    <property type="term" value="F:RNA binding"/>
    <property type="evidence" value="ECO:0007669"/>
    <property type="project" value="UniProtKB-KW"/>
</dbReference>
<organism evidence="7 8">
    <name type="scientific">Lachnospira eligens</name>
    <dbReference type="NCBI Taxonomy" id="39485"/>
    <lineage>
        <taxon>Bacteria</taxon>
        <taxon>Bacillati</taxon>
        <taxon>Bacillota</taxon>
        <taxon>Clostridia</taxon>
        <taxon>Lachnospirales</taxon>
        <taxon>Lachnospiraceae</taxon>
        <taxon>Lachnospira</taxon>
    </lineage>
</organism>
<evidence type="ECO:0000259" key="6">
    <source>
        <dbReference type="SMART" id="SM00363"/>
    </source>
</evidence>
<dbReference type="Pfam" id="PF00849">
    <property type="entry name" value="PseudoU_synth_2"/>
    <property type="match status" value="1"/>
</dbReference>
<dbReference type="Gene3D" id="3.30.70.580">
    <property type="entry name" value="Pseudouridine synthase I, catalytic domain, N-terminal subdomain"/>
    <property type="match status" value="1"/>
</dbReference>
<gene>
    <name evidence="7" type="ORF">DW811_00640</name>
</gene>
<reference evidence="7 8" key="1">
    <citation type="submission" date="2018-08" db="EMBL/GenBank/DDBJ databases">
        <title>A genome reference for cultivated species of the human gut microbiota.</title>
        <authorList>
            <person name="Zou Y."/>
            <person name="Xue W."/>
            <person name="Luo G."/>
        </authorList>
    </citation>
    <scope>NUCLEOTIDE SEQUENCE [LARGE SCALE GENOMIC DNA]</scope>
    <source>
        <strain evidence="7 8">AM32-2AC</strain>
    </source>
</reference>
<dbReference type="EMBL" id="QSIS01000001">
    <property type="protein sequence ID" value="RHD10916.1"/>
    <property type="molecule type" value="Genomic_DNA"/>
</dbReference>
<dbReference type="PANTHER" id="PTHR47683">
    <property type="entry name" value="PSEUDOURIDINE SYNTHASE FAMILY PROTEIN-RELATED"/>
    <property type="match status" value="1"/>
</dbReference>
<evidence type="ECO:0000313" key="7">
    <source>
        <dbReference type="EMBL" id="RHD10916.1"/>
    </source>
</evidence>
<dbReference type="SMART" id="SM00363">
    <property type="entry name" value="S4"/>
    <property type="match status" value="1"/>
</dbReference>
<dbReference type="GO" id="GO:0120159">
    <property type="term" value="F:rRNA pseudouridine synthase activity"/>
    <property type="evidence" value="ECO:0007669"/>
    <property type="project" value="UniProtKB-ARBA"/>
</dbReference>
<dbReference type="Gene3D" id="3.10.290.10">
    <property type="entry name" value="RNA-binding S4 domain"/>
    <property type="match status" value="1"/>
</dbReference>
<dbReference type="GO" id="GO:0000455">
    <property type="term" value="P:enzyme-directed rRNA pseudouridine synthesis"/>
    <property type="evidence" value="ECO:0007669"/>
    <property type="project" value="UniProtKB-ARBA"/>
</dbReference>
<comment type="caution">
    <text evidence="7">The sequence shown here is derived from an EMBL/GenBank/DDBJ whole genome shotgun (WGS) entry which is preliminary data.</text>
</comment>
<evidence type="ECO:0000256" key="3">
    <source>
        <dbReference type="ARBA" id="ARBA00023235"/>
    </source>
</evidence>
<dbReference type="EC" id="5.4.99.-" evidence="5"/>
<dbReference type="FunFam" id="3.30.70.1560:FF:000001">
    <property type="entry name" value="Pseudouridine synthase"/>
    <property type="match status" value="1"/>
</dbReference>
<dbReference type="Pfam" id="PF01479">
    <property type="entry name" value="S4"/>
    <property type="match status" value="1"/>
</dbReference>
<dbReference type="PANTHER" id="PTHR47683:SF4">
    <property type="entry name" value="PSEUDOURIDINE SYNTHASE"/>
    <property type="match status" value="1"/>
</dbReference>
<dbReference type="RefSeq" id="WP_118147988.1">
    <property type="nucleotide sequence ID" value="NZ_QSIS01000001.1"/>
</dbReference>
<dbReference type="InterPro" id="IPR036986">
    <property type="entry name" value="S4_RNA-bd_sf"/>
</dbReference>
<evidence type="ECO:0000313" key="8">
    <source>
        <dbReference type="Proteomes" id="UP000284794"/>
    </source>
</evidence>
<dbReference type="PROSITE" id="PS50889">
    <property type="entry name" value="S4"/>
    <property type="match status" value="1"/>
</dbReference>
<dbReference type="CDD" id="cd00165">
    <property type="entry name" value="S4"/>
    <property type="match status" value="1"/>
</dbReference>
<keyword evidence="2 4" id="KW-0694">RNA-binding</keyword>
<dbReference type="InterPro" id="IPR018496">
    <property type="entry name" value="PsdUridine_synth_RsuA/RluB_CS"/>
</dbReference>
<dbReference type="SUPFAM" id="SSF55120">
    <property type="entry name" value="Pseudouridine synthase"/>
    <property type="match status" value="1"/>
</dbReference>
<dbReference type="CDD" id="cd02553">
    <property type="entry name" value="PseudoU_synth_RsuA"/>
    <property type="match status" value="1"/>
</dbReference>
<sequence>MLIRLDKYLADMQVGTRSEVKELIRKKRVTVNDNIVTKPELKINTDHDSVSVDGESVGYHEYEYFMLNKPAGVVSATDDNTCTTVIDLIKTKNRKDLFPVGRLDKDTEGLLIITNDGAMAHDLLSPKKHVDKTYYAKVKGKISDMEVKQFADGLFIDDELTALPAILKVLSYNSDKDYSEIHVTIHEGKFHQVKRMFTAIGSEVLFLKRITFGALSLDESLKTGEYRTLTKEEISLLQQNQIKR</sequence>
<dbReference type="InterPro" id="IPR002942">
    <property type="entry name" value="S4_RNA-bd"/>
</dbReference>
<evidence type="ECO:0000256" key="2">
    <source>
        <dbReference type="ARBA" id="ARBA00022884"/>
    </source>
</evidence>
<dbReference type="InterPro" id="IPR042092">
    <property type="entry name" value="PsdUridine_s_RsuA/RluB/E/F_cat"/>
</dbReference>
<dbReference type="NCBIfam" id="TIGR00093">
    <property type="entry name" value="pseudouridine synthase"/>
    <property type="match status" value="1"/>
</dbReference>
<protein>
    <recommendedName>
        <fullName evidence="5">Pseudouridine synthase</fullName>
        <ecNumber evidence="5">5.4.99.-</ecNumber>
    </recommendedName>
</protein>
<dbReference type="InterPro" id="IPR000748">
    <property type="entry name" value="PsdUridine_synth_RsuA/RluB/E/F"/>
</dbReference>
<dbReference type="GO" id="GO:0005829">
    <property type="term" value="C:cytosol"/>
    <property type="evidence" value="ECO:0007669"/>
    <property type="project" value="UniProtKB-ARBA"/>
</dbReference>
<dbReference type="SUPFAM" id="SSF55174">
    <property type="entry name" value="Alpha-L RNA-binding motif"/>
    <property type="match status" value="1"/>
</dbReference>